<proteinExistence type="predicted"/>
<protein>
    <submittedName>
        <fullName evidence="1">Uncharacterized protein</fullName>
    </submittedName>
</protein>
<evidence type="ECO:0000313" key="1">
    <source>
        <dbReference type="EMBL" id="QHS81262.1"/>
    </source>
</evidence>
<name>A0A6C0ANC9_9ZZZZ</name>
<accession>A0A6C0ANC9</accession>
<organism evidence="1">
    <name type="scientific">viral metagenome</name>
    <dbReference type="NCBI Taxonomy" id="1070528"/>
    <lineage>
        <taxon>unclassified sequences</taxon>
        <taxon>metagenomes</taxon>
        <taxon>organismal metagenomes</taxon>
    </lineage>
</organism>
<reference evidence="1" key="1">
    <citation type="journal article" date="2020" name="Nature">
        <title>Giant virus diversity and host interactions through global metagenomics.</title>
        <authorList>
            <person name="Schulz F."/>
            <person name="Roux S."/>
            <person name="Paez-Espino D."/>
            <person name="Jungbluth S."/>
            <person name="Walsh D.A."/>
            <person name="Denef V.J."/>
            <person name="McMahon K.D."/>
            <person name="Konstantinidis K.T."/>
            <person name="Eloe-Fadrosh E.A."/>
            <person name="Kyrpides N.C."/>
            <person name="Woyke T."/>
        </authorList>
    </citation>
    <scope>NUCLEOTIDE SEQUENCE</scope>
    <source>
        <strain evidence="1">GVMAG-S-1101161-73</strain>
    </source>
</reference>
<dbReference type="EMBL" id="MN740732">
    <property type="protein sequence ID" value="QHS81262.1"/>
    <property type="molecule type" value="Genomic_DNA"/>
</dbReference>
<dbReference type="AlphaFoldDB" id="A0A6C0ANC9"/>
<sequence length="271" mass="31460">MGISWRCQDYKVSKDAVHKRLECISRQRGLPLTISRKHWHLDSRVSDEQAQSEELRKDGLPYETSLLHNGFSVARMSLQDRHYIRSIVDSLGENAHVLNGDRILVLYEADLLSTESVLLIQRLLEMRSESGNISVWMTVRETVPHKLLDWFLDIPVPLSAPPCHPWSPVIWEWIQTTRKLKVHQINHIEAIRNTIYTLLQRNIRWFDIHQIILELILENYRELGPELTSKLLECLASSPNTAVGHTLTSYRIPIAWETLFVSLYDILVGTL</sequence>